<keyword evidence="1" id="KW-0472">Membrane</keyword>
<feature type="transmembrane region" description="Helical" evidence="1">
    <location>
        <begin position="12"/>
        <end position="30"/>
    </location>
</feature>
<gene>
    <name evidence="2" type="ORF">GCM10007103_25450</name>
</gene>
<proteinExistence type="predicted"/>
<feature type="transmembrane region" description="Helical" evidence="1">
    <location>
        <begin position="286"/>
        <end position="311"/>
    </location>
</feature>
<keyword evidence="3" id="KW-1185">Reference proteome</keyword>
<dbReference type="EMBL" id="BMXB01000011">
    <property type="protein sequence ID" value="GHA43122.1"/>
    <property type="molecule type" value="Genomic_DNA"/>
</dbReference>
<keyword evidence="1" id="KW-1133">Transmembrane helix</keyword>
<protein>
    <recommendedName>
        <fullName evidence="4">Lysylphosphatidylglycerol synthase TM region</fullName>
    </recommendedName>
</protein>
<feature type="transmembrane region" description="Helical" evidence="1">
    <location>
        <begin position="213"/>
        <end position="233"/>
    </location>
</feature>
<reference evidence="2" key="2">
    <citation type="submission" date="2020-09" db="EMBL/GenBank/DDBJ databases">
        <authorList>
            <person name="Sun Q."/>
            <person name="Kim S."/>
        </authorList>
    </citation>
    <scope>NUCLEOTIDE SEQUENCE</scope>
    <source>
        <strain evidence="2">KCTC 12719</strain>
    </source>
</reference>
<keyword evidence="1" id="KW-0812">Transmembrane</keyword>
<evidence type="ECO:0000313" key="2">
    <source>
        <dbReference type="EMBL" id="GHA43122.1"/>
    </source>
</evidence>
<evidence type="ECO:0008006" key="4">
    <source>
        <dbReference type="Google" id="ProtNLM"/>
    </source>
</evidence>
<feature type="transmembrane region" description="Helical" evidence="1">
    <location>
        <begin position="128"/>
        <end position="153"/>
    </location>
</feature>
<comment type="caution">
    <text evidence="2">The sequence shown here is derived from an EMBL/GenBank/DDBJ whole genome shotgun (WGS) entry which is preliminary data.</text>
</comment>
<dbReference type="AlphaFoldDB" id="A0A918SIY0"/>
<evidence type="ECO:0000313" key="3">
    <source>
        <dbReference type="Proteomes" id="UP000610456"/>
    </source>
</evidence>
<name>A0A918SIY0_9FLAO</name>
<feature type="transmembrane region" description="Helical" evidence="1">
    <location>
        <begin position="159"/>
        <end position="182"/>
    </location>
</feature>
<sequence>MGNQSHKAKQFLLLLLKILVVLAAIFFIVHRLTSSEELDFGEFVDVLDKYHVFSFLNISILLLLSFLNWLFEVKKWQILSSSIRRNTTKRATRESLASFTAAIFTPSRIGEYGAKSLYYLKPARRKVIFLNFLGNLSQLLATIFFGVIGMLYLLSQMELPFNIINGLLMAFLLLAPFIGYWVMRKYKWKIKGYSVEKLESSFQKIPRKVRMRAVLYATLRYLIFTHQFYFFLMIFKVDLPYLLVISAVFTTYFLSSIIPTMMIFDALIKGGFAVWIFGLLKVPELVVLVIVLAAWILNFGLPALVGSYFVLKYKPQMRHTVP</sequence>
<organism evidence="2 3">
    <name type="scientific">Salinimicrobium marinum</name>
    <dbReference type="NCBI Taxonomy" id="680283"/>
    <lineage>
        <taxon>Bacteria</taxon>
        <taxon>Pseudomonadati</taxon>
        <taxon>Bacteroidota</taxon>
        <taxon>Flavobacteriia</taxon>
        <taxon>Flavobacteriales</taxon>
        <taxon>Flavobacteriaceae</taxon>
        <taxon>Salinimicrobium</taxon>
    </lineage>
</organism>
<accession>A0A918SIY0</accession>
<evidence type="ECO:0000256" key="1">
    <source>
        <dbReference type="SAM" id="Phobius"/>
    </source>
</evidence>
<feature type="transmembrane region" description="Helical" evidence="1">
    <location>
        <begin position="50"/>
        <end position="71"/>
    </location>
</feature>
<feature type="transmembrane region" description="Helical" evidence="1">
    <location>
        <begin position="262"/>
        <end position="280"/>
    </location>
</feature>
<reference evidence="2" key="1">
    <citation type="journal article" date="2014" name="Int. J. Syst. Evol. Microbiol.">
        <title>Complete genome sequence of Corynebacterium casei LMG S-19264T (=DSM 44701T), isolated from a smear-ripened cheese.</title>
        <authorList>
            <consortium name="US DOE Joint Genome Institute (JGI-PGF)"/>
            <person name="Walter F."/>
            <person name="Albersmeier A."/>
            <person name="Kalinowski J."/>
            <person name="Ruckert C."/>
        </authorList>
    </citation>
    <scope>NUCLEOTIDE SEQUENCE</scope>
    <source>
        <strain evidence="2">KCTC 12719</strain>
    </source>
</reference>
<dbReference type="Proteomes" id="UP000610456">
    <property type="component" value="Unassembled WGS sequence"/>
</dbReference>